<proteinExistence type="predicted"/>
<dbReference type="AlphaFoldDB" id="A0A099G4B0"/>
<sequence>MAGALSVVLVLVTLSAGEPPHVSFSTAEDAADCADKGERLGAILTGAGYRIGAQACVETDARFAPYDHGASVFPHAYRVTVPALGAASVEPLDRLGDCTAAPDADPAVWCALSAQAPLDG</sequence>
<reference evidence="1 2" key="1">
    <citation type="submission" date="2014-09" db="EMBL/GenBank/DDBJ databases">
        <authorList>
            <person name="McGinnis J.M."/>
            <person name="Wolfgang W.J."/>
        </authorList>
    </citation>
    <scope>NUCLEOTIDE SEQUENCE [LARGE SCALE GENOMIC DNA]</scope>
    <source>
        <strain evidence="1 2">5503</strain>
    </source>
</reference>
<evidence type="ECO:0000313" key="2">
    <source>
        <dbReference type="Proteomes" id="UP000029858"/>
    </source>
</evidence>
<dbReference type="EMBL" id="JRKQ01000174">
    <property type="protein sequence ID" value="KGJ17560.1"/>
    <property type="molecule type" value="Genomic_DNA"/>
</dbReference>
<reference evidence="1 2" key="2">
    <citation type="submission" date="2014-10" db="EMBL/GenBank/DDBJ databases">
        <title>Paracoccus sanguinis sp. nov., isolated from clinical specimens of New York State patients.</title>
        <authorList>
            <person name="Mingle L.A."/>
            <person name="Cole J.A."/>
            <person name="Lapierre P."/>
            <person name="Musser K.A."/>
        </authorList>
    </citation>
    <scope>NUCLEOTIDE SEQUENCE [LARGE SCALE GENOMIC DNA]</scope>
    <source>
        <strain evidence="1 2">5503</strain>
    </source>
</reference>
<name>A0A099G4B0_9RHOB</name>
<evidence type="ECO:0000313" key="1">
    <source>
        <dbReference type="EMBL" id="KGJ17560.1"/>
    </source>
</evidence>
<dbReference type="Proteomes" id="UP000029858">
    <property type="component" value="Unassembled WGS sequence"/>
</dbReference>
<gene>
    <name evidence="1" type="ORF">IX56_17325</name>
</gene>
<dbReference type="RefSeq" id="WP_036712680.1">
    <property type="nucleotide sequence ID" value="NZ_JRKQ01000174.1"/>
</dbReference>
<accession>A0A099G4B0</accession>
<comment type="caution">
    <text evidence="1">The sequence shown here is derived from an EMBL/GenBank/DDBJ whole genome shotgun (WGS) entry which is preliminary data.</text>
</comment>
<organism evidence="1 2">
    <name type="scientific">Paracoccus sanguinis</name>
    <dbReference type="NCBI Taxonomy" id="1545044"/>
    <lineage>
        <taxon>Bacteria</taxon>
        <taxon>Pseudomonadati</taxon>
        <taxon>Pseudomonadota</taxon>
        <taxon>Alphaproteobacteria</taxon>
        <taxon>Rhodobacterales</taxon>
        <taxon>Paracoccaceae</taxon>
        <taxon>Paracoccus</taxon>
    </lineage>
</organism>
<protein>
    <submittedName>
        <fullName evidence="1">Uncharacterized protein</fullName>
    </submittedName>
</protein>